<dbReference type="KEGG" id="sanh:107701015"/>
<dbReference type="Proteomes" id="UP000472260">
    <property type="component" value="Unassembled WGS sequence"/>
</dbReference>
<keyword evidence="1" id="KW-0732">Signal</keyword>
<feature type="signal peptide" evidence="1">
    <location>
        <begin position="1"/>
        <end position="19"/>
    </location>
</feature>
<gene>
    <name evidence="2" type="primary">si:dkeyp-73d8.6</name>
</gene>
<sequence>MRGLLFLLNTLLLLESTKAKGMIYDKLNDDDRKIVDKAIAQANKDYGNGKHLDFFTIVNQNNNMVNVVLRPTSCNRTTPSVHRKECSLHNKPPQFSCIDCKGTMERCLLLKQTEEIKKRMEKCSLSVNIHRTGSAHAMFQKSGNEQQQIGCLGCI</sequence>
<name>A0A671N829_9TELE</name>
<evidence type="ECO:0000313" key="2">
    <source>
        <dbReference type="Ensembl" id="ENSSANP00000042131.1"/>
    </source>
</evidence>
<dbReference type="Ensembl" id="ENSSANT00000044830.1">
    <property type="protein sequence ID" value="ENSSANP00000042131.1"/>
    <property type="gene ID" value="ENSSANG00000021344.1"/>
</dbReference>
<evidence type="ECO:0000256" key="1">
    <source>
        <dbReference type="SAM" id="SignalP"/>
    </source>
</evidence>
<feature type="chain" id="PRO_5025621624" evidence="1">
    <location>
        <begin position="20"/>
        <end position="155"/>
    </location>
</feature>
<evidence type="ECO:0000313" key="3">
    <source>
        <dbReference type="Proteomes" id="UP000472260"/>
    </source>
</evidence>
<dbReference type="AlphaFoldDB" id="A0A671N829"/>
<organism evidence="2 3">
    <name type="scientific">Sinocyclocheilus anshuiensis</name>
    <dbReference type="NCBI Taxonomy" id="1608454"/>
    <lineage>
        <taxon>Eukaryota</taxon>
        <taxon>Metazoa</taxon>
        <taxon>Chordata</taxon>
        <taxon>Craniata</taxon>
        <taxon>Vertebrata</taxon>
        <taxon>Euteleostomi</taxon>
        <taxon>Actinopterygii</taxon>
        <taxon>Neopterygii</taxon>
        <taxon>Teleostei</taxon>
        <taxon>Ostariophysi</taxon>
        <taxon>Cypriniformes</taxon>
        <taxon>Cyprinidae</taxon>
        <taxon>Cyprininae</taxon>
        <taxon>Sinocyclocheilus</taxon>
    </lineage>
</organism>
<keyword evidence="3" id="KW-1185">Reference proteome</keyword>
<proteinExistence type="predicted"/>
<accession>A0A671N829</accession>
<dbReference type="OrthoDB" id="8894922at2759"/>
<reference evidence="2" key="2">
    <citation type="submission" date="2025-09" db="UniProtKB">
        <authorList>
            <consortium name="Ensembl"/>
        </authorList>
    </citation>
    <scope>IDENTIFICATION</scope>
</reference>
<protein>
    <submittedName>
        <fullName evidence="2">Cystatin-like protein</fullName>
    </submittedName>
</protein>
<reference evidence="2" key="1">
    <citation type="submission" date="2025-08" db="UniProtKB">
        <authorList>
            <consortium name="Ensembl"/>
        </authorList>
    </citation>
    <scope>IDENTIFICATION</scope>
</reference>